<evidence type="ECO:0000313" key="1">
    <source>
        <dbReference type="EMBL" id="MBN7796940.1"/>
    </source>
</evidence>
<accession>A0A939DES2</accession>
<dbReference type="Proteomes" id="UP000664303">
    <property type="component" value="Unassembled WGS sequence"/>
</dbReference>
<reference evidence="1" key="1">
    <citation type="submission" date="2021-02" db="EMBL/GenBank/DDBJ databases">
        <title>PHA producing bacteria isolated from coastal sediment in Guangdong, Shenzhen.</title>
        <authorList>
            <person name="Zheng W."/>
            <person name="Yu S."/>
            <person name="Huang Y."/>
        </authorList>
    </citation>
    <scope>NUCLEOTIDE SEQUENCE</scope>
    <source>
        <strain evidence="1">TN14-10</strain>
    </source>
</reference>
<keyword evidence="2" id="KW-1185">Reference proteome</keyword>
<dbReference type="RefSeq" id="WP_206560378.1">
    <property type="nucleotide sequence ID" value="NZ_JAFKCZ010000006.1"/>
</dbReference>
<dbReference type="SUPFAM" id="SSF159245">
    <property type="entry name" value="AttH-like"/>
    <property type="match status" value="1"/>
</dbReference>
<comment type="caution">
    <text evidence="1">The sequence shown here is derived from an EMBL/GenBank/DDBJ whole genome shotgun (WGS) entry which is preliminary data.</text>
</comment>
<proteinExistence type="predicted"/>
<organism evidence="1 2">
    <name type="scientific">Parahaliea mediterranea</name>
    <dbReference type="NCBI Taxonomy" id="651086"/>
    <lineage>
        <taxon>Bacteria</taxon>
        <taxon>Pseudomonadati</taxon>
        <taxon>Pseudomonadota</taxon>
        <taxon>Gammaproteobacteria</taxon>
        <taxon>Cellvibrionales</taxon>
        <taxon>Halieaceae</taxon>
        <taxon>Parahaliea</taxon>
    </lineage>
</organism>
<sequence>MDDYPIHQTAEPIIRTASSDRNTYDRYWYNGHDKEGSYYFGIALCRYPNLGIQDCSLSISTGGKQYAFHGSRRAPQEPTDLSVGPFSVDIIDPMGRHRVVIEDNDTGISCDLLFTPVTAPCEEGRQTSYNERHVVMDATRLDQFGYWQGTIRFDGKVLQIDPRQSLGLKDRSWGIRPVGTPYTGGAPLDPNRVIHFFWLPLNWGKRCTLAGAFEHSDGYQWHNDQVILPTYEHFEAHPAVIDADIRHWQGTIDHAISFRPGTRQAQSATISMSDRSGERLDISVEPLLVHYMKGLGYQNPEWGHGRWHGELEIGAEYWDLSTLDTLAFENLHIQQVVKATCGNETAYGVFEQFHMGPYEPYGFTHHADGFTPSHAS</sequence>
<name>A0A939DES2_9GAMM</name>
<evidence type="ECO:0000313" key="2">
    <source>
        <dbReference type="Proteomes" id="UP000664303"/>
    </source>
</evidence>
<dbReference type="EMBL" id="JAFKCZ010000006">
    <property type="protein sequence ID" value="MBN7796940.1"/>
    <property type="molecule type" value="Genomic_DNA"/>
</dbReference>
<protein>
    <submittedName>
        <fullName evidence="1">Uncharacterized protein</fullName>
    </submittedName>
</protein>
<gene>
    <name evidence="1" type="ORF">JYP50_10075</name>
</gene>
<dbReference type="AlphaFoldDB" id="A0A939DES2"/>